<keyword evidence="3" id="KW-1185">Reference proteome</keyword>
<protein>
    <submittedName>
        <fullName evidence="2">Uncharacterized protein</fullName>
    </submittedName>
</protein>
<reference evidence="2" key="1">
    <citation type="thesis" date="2020" institute="ProQuest LLC" country="789 East Eisenhower Parkway, Ann Arbor, MI, USA">
        <title>Comparative Genomics and Chromosome Evolution.</title>
        <authorList>
            <person name="Mudd A.B."/>
        </authorList>
    </citation>
    <scope>NUCLEOTIDE SEQUENCE</scope>
    <source>
        <strain evidence="2">1538</strain>
        <tissue evidence="2">Blood</tissue>
    </source>
</reference>
<dbReference type="EMBL" id="DYDO01004899">
    <property type="protein sequence ID" value="DBA13436.1"/>
    <property type="molecule type" value="Genomic_DNA"/>
</dbReference>
<organism evidence="2 3">
    <name type="scientific">Pyxicephalus adspersus</name>
    <name type="common">African bullfrog</name>
    <dbReference type="NCBI Taxonomy" id="30357"/>
    <lineage>
        <taxon>Eukaryota</taxon>
        <taxon>Metazoa</taxon>
        <taxon>Chordata</taxon>
        <taxon>Craniata</taxon>
        <taxon>Vertebrata</taxon>
        <taxon>Euteleostomi</taxon>
        <taxon>Amphibia</taxon>
        <taxon>Batrachia</taxon>
        <taxon>Anura</taxon>
        <taxon>Neobatrachia</taxon>
        <taxon>Ranoidea</taxon>
        <taxon>Pyxicephalidae</taxon>
        <taxon>Pyxicephalinae</taxon>
        <taxon>Pyxicephalus</taxon>
    </lineage>
</organism>
<name>A0AAV2ZF19_PYXAD</name>
<dbReference type="AlphaFoldDB" id="A0AAV2ZF19"/>
<sequence>MTMTVLTILPDIFVLVIAAVISCIVTTVYYKISQNFFCLLQVMFILDMFTCQCLYFFNFVFFIILLGLYNDGKRLYFQCSLACYL</sequence>
<dbReference type="Proteomes" id="UP001181693">
    <property type="component" value="Unassembled WGS sequence"/>
</dbReference>
<proteinExistence type="predicted"/>
<comment type="caution">
    <text evidence="2">The sequence shown here is derived from an EMBL/GenBank/DDBJ whole genome shotgun (WGS) entry which is preliminary data.</text>
</comment>
<gene>
    <name evidence="2" type="ORF">GDO54_018598</name>
</gene>
<keyword evidence="1" id="KW-0472">Membrane</keyword>
<feature type="transmembrane region" description="Helical" evidence="1">
    <location>
        <begin position="44"/>
        <end position="68"/>
    </location>
</feature>
<evidence type="ECO:0000256" key="1">
    <source>
        <dbReference type="SAM" id="Phobius"/>
    </source>
</evidence>
<keyword evidence="1" id="KW-0812">Transmembrane</keyword>
<feature type="transmembrane region" description="Helical" evidence="1">
    <location>
        <begin position="12"/>
        <end position="32"/>
    </location>
</feature>
<accession>A0AAV2ZF19</accession>
<evidence type="ECO:0000313" key="2">
    <source>
        <dbReference type="EMBL" id="DBA13436.1"/>
    </source>
</evidence>
<keyword evidence="1" id="KW-1133">Transmembrane helix</keyword>
<evidence type="ECO:0000313" key="3">
    <source>
        <dbReference type="Proteomes" id="UP001181693"/>
    </source>
</evidence>